<dbReference type="Proteomes" id="UP000241818">
    <property type="component" value="Unassembled WGS sequence"/>
</dbReference>
<name>A0A2T3BFQ1_AMORE</name>
<dbReference type="AlphaFoldDB" id="A0A2T3BFQ1"/>
<dbReference type="PANTHER" id="PTHR34883:SF15">
    <property type="entry name" value="EXTRACELLULAR SERINE-RICH PROTEIN"/>
    <property type="match status" value="1"/>
</dbReference>
<evidence type="ECO:0000313" key="2">
    <source>
        <dbReference type="EMBL" id="PSS28247.1"/>
    </source>
</evidence>
<dbReference type="SUPFAM" id="SSF49503">
    <property type="entry name" value="Cupredoxins"/>
    <property type="match status" value="1"/>
</dbReference>
<dbReference type="EMBL" id="KZ679006">
    <property type="protein sequence ID" value="PSS28247.1"/>
    <property type="molecule type" value="Genomic_DNA"/>
</dbReference>
<protein>
    <recommendedName>
        <fullName evidence="4">Phytocyanin domain-containing protein</fullName>
    </recommendedName>
</protein>
<dbReference type="GeneID" id="36569610"/>
<dbReference type="InterPro" id="IPR008972">
    <property type="entry name" value="Cupredoxin"/>
</dbReference>
<keyword evidence="1" id="KW-0732">Signal</keyword>
<dbReference type="OrthoDB" id="5415867at2759"/>
<dbReference type="CDD" id="cd00920">
    <property type="entry name" value="Cupredoxin"/>
    <property type="match status" value="1"/>
</dbReference>
<feature type="signal peptide" evidence="1">
    <location>
        <begin position="1"/>
        <end position="20"/>
    </location>
</feature>
<dbReference type="InParanoid" id="A0A2T3BFQ1"/>
<dbReference type="InterPro" id="IPR052953">
    <property type="entry name" value="Ser-rich/MCO-related"/>
</dbReference>
<feature type="chain" id="PRO_5015692859" description="Phytocyanin domain-containing protein" evidence="1">
    <location>
        <begin position="21"/>
        <end position="260"/>
    </location>
</feature>
<evidence type="ECO:0008006" key="4">
    <source>
        <dbReference type="Google" id="ProtNLM"/>
    </source>
</evidence>
<dbReference type="Gene3D" id="2.60.40.420">
    <property type="entry name" value="Cupredoxins - blue copper proteins"/>
    <property type="match status" value="1"/>
</dbReference>
<accession>A0A2T3BFQ1</accession>
<dbReference type="RefSeq" id="XP_024725772.1">
    <property type="nucleotide sequence ID" value="XM_024861529.1"/>
</dbReference>
<organism evidence="2 3">
    <name type="scientific">Amorphotheca resinae ATCC 22711</name>
    <dbReference type="NCBI Taxonomy" id="857342"/>
    <lineage>
        <taxon>Eukaryota</taxon>
        <taxon>Fungi</taxon>
        <taxon>Dikarya</taxon>
        <taxon>Ascomycota</taxon>
        <taxon>Pezizomycotina</taxon>
        <taxon>Leotiomycetes</taxon>
        <taxon>Helotiales</taxon>
        <taxon>Amorphothecaceae</taxon>
        <taxon>Amorphotheca</taxon>
    </lineage>
</organism>
<reference evidence="2 3" key="1">
    <citation type="journal article" date="2018" name="New Phytol.">
        <title>Comparative genomics and transcriptomics depict ericoid mycorrhizal fungi as versatile saprotrophs and plant mutualists.</title>
        <authorList>
            <person name="Martino E."/>
            <person name="Morin E."/>
            <person name="Grelet G.A."/>
            <person name="Kuo A."/>
            <person name="Kohler A."/>
            <person name="Daghino S."/>
            <person name="Barry K.W."/>
            <person name="Cichocki N."/>
            <person name="Clum A."/>
            <person name="Dockter R.B."/>
            <person name="Hainaut M."/>
            <person name="Kuo R.C."/>
            <person name="LaButti K."/>
            <person name="Lindahl B.D."/>
            <person name="Lindquist E.A."/>
            <person name="Lipzen A."/>
            <person name="Khouja H.R."/>
            <person name="Magnuson J."/>
            <person name="Murat C."/>
            <person name="Ohm R.A."/>
            <person name="Singer S.W."/>
            <person name="Spatafora J.W."/>
            <person name="Wang M."/>
            <person name="Veneault-Fourrey C."/>
            <person name="Henrissat B."/>
            <person name="Grigoriev I.V."/>
            <person name="Martin F.M."/>
            <person name="Perotto S."/>
        </authorList>
    </citation>
    <scope>NUCLEOTIDE SEQUENCE [LARGE SCALE GENOMIC DNA]</scope>
    <source>
        <strain evidence="2 3">ATCC 22711</strain>
    </source>
</reference>
<sequence length="260" mass="26208">MHCSNAFLGLLAISAATVNAQTGQTIQVTVGADGKLAYSPNNIVAPVGTQIEFSFFPKNHTVTQSSFGNPCHPLSSGGFFSSFVPTKDSPSDTTFTITVNDTKPIWFYCGQTVGNHCQAGMVGAINAPTTGNTFDAFVLLAKNASTSTSPPTGPVGGILKTNSNSTITSISTFVTTSAESTSYSVSTYTSASSTFTTTVASTTIFTTESSVVAAPTGGSSSGSSTASSSSATQSSAGVATDLSGNLFSAGAVILGLLAMF</sequence>
<keyword evidence="3" id="KW-1185">Reference proteome</keyword>
<dbReference type="PANTHER" id="PTHR34883">
    <property type="entry name" value="SERINE-RICH PROTEIN, PUTATIVE-RELATED-RELATED"/>
    <property type="match status" value="1"/>
</dbReference>
<gene>
    <name evidence="2" type="ORF">M430DRAFT_113809</name>
</gene>
<evidence type="ECO:0000256" key="1">
    <source>
        <dbReference type="SAM" id="SignalP"/>
    </source>
</evidence>
<evidence type="ECO:0000313" key="3">
    <source>
        <dbReference type="Proteomes" id="UP000241818"/>
    </source>
</evidence>
<proteinExistence type="predicted"/>
<dbReference type="STRING" id="857342.A0A2T3BFQ1"/>